<feature type="domain" description="Calponin-homology (CH)" evidence="3">
    <location>
        <begin position="6"/>
        <end position="117"/>
    </location>
</feature>
<reference evidence="4 5" key="2">
    <citation type="submission" date="2013-02" db="EMBL/GenBank/DDBJ databases">
        <title>The Genome Sequence of Plasmodium falciparum 7G8.</title>
        <authorList>
            <consortium name="The Broad Institute Genome Sequencing Platform"/>
            <consortium name="The Broad Institute Genome Sequencing Center for Infectious Disease"/>
            <person name="Neafsey D."/>
            <person name="Cheeseman I."/>
            <person name="Volkman S."/>
            <person name="Adams J."/>
            <person name="Walker B."/>
            <person name="Young S.K."/>
            <person name="Zeng Q."/>
            <person name="Gargeya S."/>
            <person name="Fitzgerald M."/>
            <person name="Haas B."/>
            <person name="Abouelleil A."/>
            <person name="Alvarado L."/>
            <person name="Arachchi H.M."/>
            <person name="Berlin A.M."/>
            <person name="Chapman S.B."/>
            <person name="Dewar J."/>
            <person name="Goldberg J."/>
            <person name="Griggs A."/>
            <person name="Gujja S."/>
            <person name="Hansen M."/>
            <person name="Howarth C."/>
            <person name="Imamovic A."/>
            <person name="Larimer J."/>
            <person name="McCowan C."/>
            <person name="Murphy C."/>
            <person name="Neiman D."/>
            <person name="Pearson M."/>
            <person name="Priest M."/>
            <person name="Roberts A."/>
            <person name="Saif S."/>
            <person name="Shea T."/>
            <person name="Sisk P."/>
            <person name="Sykes S."/>
            <person name="Wortman J."/>
            <person name="Nusbaum C."/>
            <person name="Birren B."/>
        </authorList>
    </citation>
    <scope>NUCLEOTIDE SEQUENCE [LARGE SCALE GENOMIC DNA]</scope>
    <source>
        <strain evidence="4 5">7G8</strain>
    </source>
</reference>
<feature type="region of interest" description="Disordered" evidence="2">
    <location>
        <begin position="1860"/>
        <end position="1881"/>
    </location>
</feature>
<dbReference type="InterPro" id="IPR001715">
    <property type="entry name" value="CH_dom"/>
</dbReference>
<feature type="region of interest" description="Disordered" evidence="2">
    <location>
        <begin position="1082"/>
        <end position="1114"/>
    </location>
</feature>
<feature type="coiled-coil region" evidence="1">
    <location>
        <begin position="1336"/>
        <end position="1363"/>
    </location>
</feature>
<reference evidence="5" key="1">
    <citation type="submission" date="2007-11" db="EMBL/GenBank/DDBJ databases">
        <authorList>
            <consortium name="The Broad Institute Genome Sequencing Platform"/>
            <person name="Volkman S.K."/>
            <person name="Daily J.P."/>
            <person name="Sarr O."/>
            <person name="Ndiaye D."/>
            <person name="Ndir O."/>
            <person name="Mboup S."/>
            <person name="Lukens A."/>
            <person name="Stange-Thomann N."/>
            <person name="Mauceli E."/>
            <person name="Gnerre S."/>
            <person name="Jaffe D."/>
            <person name="Zainoun J."/>
            <person name="Wiegand R.C."/>
            <person name="Birren B."/>
            <person name="Galagan J."/>
            <person name="Lander E."/>
            <person name="Wirth D.F."/>
        </authorList>
    </citation>
    <scope>NUCLEOTIDE SEQUENCE [LARGE SCALE GENOMIC DNA]</scope>
    <source>
        <strain evidence="5">7G8</strain>
    </source>
</reference>
<protein>
    <recommendedName>
        <fullName evidence="3">Calponin-homology (CH) domain-containing protein</fullName>
    </recommendedName>
</protein>
<dbReference type="OrthoDB" id="2021149at2759"/>
<dbReference type="SUPFAM" id="SSF47576">
    <property type="entry name" value="Calponin-homology domain, CH-domain"/>
    <property type="match status" value="1"/>
</dbReference>
<organism evidence="4 5">
    <name type="scientific">Plasmodium falciparum (isolate 7G8)</name>
    <dbReference type="NCBI Taxonomy" id="57266"/>
    <lineage>
        <taxon>Eukaryota</taxon>
        <taxon>Sar</taxon>
        <taxon>Alveolata</taxon>
        <taxon>Apicomplexa</taxon>
        <taxon>Aconoidasida</taxon>
        <taxon>Haemosporida</taxon>
        <taxon>Plasmodiidae</taxon>
        <taxon>Plasmodium</taxon>
        <taxon>Plasmodium (Laverania)</taxon>
    </lineage>
</organism>
<evidence type="ECO:0000256" key="2">
    <source>
        <dbReference type="SAM" id="MobiDB-lite"/>
    </source>
</evidence>
<accession>W7F7K6</accession>
<feature type="region of interest" description="Disordered" evidence="2">
    <location>
        <begin position="671"/>
        <end position="716"/>
    </location>
</feature>
<evidence type="ECO:0000313" key="5">
    <source>
        <dbReference type="Proteomes" id="UP000030688"/>
    </source>
</evidence>
<gene>
    <name evidence="4" type="ORF">PFBG_05534</name>
</gene>
<proteinExistence type="predicted"/>
<feature type="compositionally biased region" description="Low complexity" evidence="2">
    <location>
        <begin position="671"/>
        <end position="688"/>
    </location>
</feature>
<evidence type="ECO:0000259" key="3">
    <source>
        <dbReference type="PROSITE" id="PS50021"/>
    </source>
</evidence>
<feature type="coiled-coil region" evidence="1">
    <location>
        <begin position="967"/>
        <end position="1030"/>
    </location>
</feature>
<feature type="compositionally biased region" description="Low complexity" evidence="2">
    <location>
        <begin position="1087"/>
        <end position="1114"/>
    </location>
</feature>
<feature type="compositionally biased region" description="Polar residues" evidence="2">
    <location>
        <begin position="1866"/>
        <end position="1881"/>
    </location>
</feature>
<dbReference type="PANTHER" id="PTHR42180:SF4">
    <property type="entry name" value="CALPONIN-HOMOLOGY (CH) DOMAIN-CONTAINING PROTEIN"/>
    <property type="match status" value="1"/>
</dbReference>
<dbReference type="PROSITE" id="PS50021">
    <property type="entry name" value="CH"/>
    <property type="match status" value="1"/>
</dbReference>
<dbReference type="Proteomes" id="UP000030688">
    <property type="component" value="Unassembled WGS sequence"/>
</dbReference>
<name>W7F7K6_PLAF8</name>
<dbReference type="EMBL" id="KE123646">
    <property type="protein sequence ID" value="EUR62930.1"/>
    <property type="molecule type" value="Genomic_DNA"/>
</dbReference>
<feature type="region of interest" description="Disordered" evidence="2">
    <location>
        <begin position="1625"/>
        <end position="1675"/>
    </location>
</feature>
<keyword evidence="1" id="KW-0175">Coiled coil</keyword>
<evidence type="ECO:0000256" key="1">
    <source>
        <dbReference type="SAM" id="Coils"/>
    </source>
</evidence>
<sequence length="1897" mass="227844">MADETKIGKEELRVWIEDTLKRKDFSFNCLKDGDIYLQLFEYIWPKVMKKYKGRIIMYPSSDNERKENWKVINIVLKKVQLEEDFIKYNDIVKNNFKPCYESLIILYFLYSLVRYHECDFILAHPIDQKLTDFMSSEKPLTCLVKAGSVNLPKNVFENFGNMSQWEDLHEKNDDIYKEMYNQFNNILSTSHKKLDMQNNVSFKKDDIKKDSSMEHLNLIYPINSHMENTFDKYIKNCETYTIDHNKEEQQNMMDPIDSNSNIKMEEVSKEYKKKKIFLEMNKENSEELDTRVNRNYTKEEIKYDKKYDQSDTVVGYEKCVNDDTISYNKHFSDNILSEVTWNRFSSNISCYDDNKLYNKGLHNNMSNIYNDNMDIKTKNSKEFHINGIKRKSVSHNLSNICTSPCSEFFKYFRLDDEIFQDNKTKNNVDMINSKEDLLKNDLGLYKKEKYNMRTYKYNSNNNNNNNNNNNDCFGRRPIHFFKHLNKHKVDVPSQTDNNLEDIFLNNIIHHENIKNLEIIWNNNEQKLKGESLILFLKNQIKMYKKELSIKNDEIKSIQNIHKKNIDDIISSHILEISKLKEKHQADIFFIKNQHLENIVSVRKNFESKLNHIEEDLFLDLDILYNEDNGYVINEQINQIIIGEQNEREKYGTDEHIDNFLNNKEIKKCDMNNNVNNSNDHINNNNNNNNDDDKINNNNNDDDNINNNNNNDDNINNNNNNNYCYYYNNTLKCSERANNIRDVNYLEIKDNNNLMIYEKDKIKEHTPNNDILYNNISNEFIRNKDIPFKHEEHNLRNNIIIPHGLDDNPLKKLKFLWSYKNKEHEDNNKYIKEEMTHLKKIYNQVFLEKTKEYVELYVNNKIFYDILQYIEKDNNVVKEDILKKNNEHYYGIEEIKKRIYDIILKNNNESNTYMNGKKKEENEIVKELDENWLIKLLIYMNSLLQLERLRLEDMKIKQERNNGINNYIKNKNMKKKELIIDEEEEEEELEEDISSNEIHRLEKEMDTNEKIKMLKEKNRKLLSLNEFYKKKLEHIQVWKTKLEIMKKNKCNEVIHNENNMDNKETIFFRKYKCEDDKGVSNKVEYTHNNNNNYSSDNNNNYSSSNNINYSSDNNNNNNYSNNLRNGFTSIWFPLIYLKPVEEENKRDAELMYLLKMLGRYNNENKKNDIWSSKYEDNDSNTDYTKLINDTYNNDDNIFNFAYDENEYISCIKTENKKSTHKCYNDNENTNYKNINVEDRKDNFLYAPYNLLNVLKKKLTYIFWQLLGDIYKYRNVIVETCNYIYNIHNLFNEYINKYEKSEKKNEECYNKYMNDKEDDFLNEKYNLRKIIGVTKLKLEICTNEYMELKENYDKEKKRLIMLTNTCYENECMKYKNTIQQFKNVDKQLKIYKAREKKWINLVKLLILELKNSSKTNQEDIKNIWIEIISTKKEIINHNNIYMENNNTNDYFTIHKEDQGKGNNLLNDEKLFIQNINRHIDENNFPFEYNHDTSTIYNNNNIVKNNDDLIVKNNKTNKKENRNKKNIQMKEKQNDKINFYKKDFHSFLDDIVKSELFHFYSYDEPNNFITNKINSHIDMTSININTNEYYRHGDELYIDKDNMEDYNLYYNKKINHLYNNYILRNYNNNDNNDKNNNAHSNNIHNNNKHNNNAHNNNTHNNNAHNNNTHNNNTNNTTKHLSNQIKDKLYEGNDFFSLVSSIAKESCLIFQILLKIKEDDIKEKTEKITSLEKKLYLLKQYNINEKNKNKLLLAKQEILTNKINTLNIDKHKLQTHISSINKEKLHLKSHNLTKQQELNLIITYYKNIIISIQKHINKYSTVLHLLDNIPQHDKDIILNLTNNHDEKCNNLIFSLHKQQKDDLKTKNEFSDQGSHDSSIQQTNLQLLKSKSTNENMITGQD</sequence>
<dbReference type="PANTHER" id="PTHR42180">
    <property type="entry name" value="HOMOLOGY DOMAIN-CONTAINING PROTEIN,PUTATIVE-RELATED"/>
    <property type="match status" value="1"/>
</dbReference>
<evidence type="ECO:0000313" key="4">
    <source>
        <dbReference type="EMBL" id="EUR62930.1"/>
    </source>
</evidence>
<dbReference type="InterPro" id="IPR036872">
    <property type="entry name" value="CH_dom_sf"/>
</dbReference>
<feature type="compositionally biased region" description="Low complexity" evidence="2">
    <location>
        <begin position="704"/>
        <end position="716"/>
    </location>
</feature>